<name>A0A316U8B7_9BASI</name>
<feature type="compositionally biased region" description="Polar residues" evidence="5">
    <location>
        <begin position="36"/>
        <end position="46"/>
    </location>
</feature>
<dbReference type="GO" id="GO:0016020">
    <property type="term" value="C:membrane"/>
    <property type="evidence" value="ECO:0007669"/>
    <property type="project" value="UniProtKB-SubCell"/>
</dbReference>
<keyword evidence="4 6" id="KW-0472">Membrane</keyword>
<dbReference type="RefSeq" id="XP_025348650.1">
    <property type="nucleotide sequence ID" value="XM_025492276.1"/>
</dbReference>
<evidence type="ECO:0000256" key="1">
    <source>
        <dbReference type="ARBA" id="ARBA00004141"/>
    </source>
</evidence>
<dbReference type="Proteomes" id="UP000245942">
    <property type="component" value="Unassembled WGS sequence"/>
</dbReference>
<dbReference type="EMBL" id="KZ819325">
    <property type="protein sequence ID" value="PWN21490.1"/>
    <property type="molecule type" value="Genomic_DNA"/>
</dbReference>
<feature type="transmembrane region" description="Helical" evidence="6">
    <location>
        <begin position="166"/>
        <end position="183"/>
    </location>
</feature>
<comment type="subcellular location">
    <subcellularLocation>
        <location evidence="1">Membrane</location>
        <topology evidence="1">Multi-pass membrane protein</topology>
    </subcellularLocation>
</comment>
<dbReference type="AlphaFoldDB" id="A0A316U8B7"/>
<dbReference type="PANTHER" id="PTHR36460">
    <property type="entry name" value="UPF0132 DOMAIN PROTEIN (AFU_ORTHOLOGUE AFUA_3G10255)"/>
    <property type="match status" value="1"/>
</dbReference>
<evidence type="ECO:0000256" key="4">
    <source>
        <dbReference type="ARBA" id="ARBA00023136"/>
    </source>
</evidence>
<feature type="transmembrane region" description="Helical" evidence="6">
    <location>
        <begin position="132"/>
        <end position="154"/>
    </location>
</feature>
<dbReference type="OrthoDB" id="5546837at2759"/>
<keyword evidence="2 6" id="KW-0812">Transmembrane</keyword>
<keyword evidence="3 6" id="KW-1133">Transmembrane helix</keyword>
<reference evidence="7 8" key="1">
    <citation type="journal article" date="2018" name="Mol. Biol. Evol.">
        <title>Broad Genomic Sampling Reveals a Smut Pathogenic Ancestry of the Fungal Clade Ustilaginomycotina.</title>
        <authorList>
            <person name="Kijpornyongpan T."/>
            <person name="Mondo S.J."/>
            <person name="Barry K."/>
            <person name="Sandor L."/>
            <person name="Lee J."/>
            <person name="Lipzen A."/>
            <person name="Pangilinan J."/>
            <person name="LaButti K."/>
            <person name="Hainaut M."/>
            <person name="Henrissat B."/>
            <person name="Grigoriev I.V."/>
            <person name="Spatafora J.W."/>
            <person name="Aime M.C."/>
        </authorList>
    </citation>
    <scope>NUCLEOTIDE SEQUENCE [LARGE SCALE GENOMIC DNA]</scope>
    <source>
        <strain evidence="7 8">MCA 4718</strain>
    </source>
</reference>
<accession>A0A316U8B7</accession>
<evidence type="ECO:0000256" key="3">
    <source>
        <dbReference type="ARBA" id="ARBA00022989"/>
    </source>
</evidence>
<protein>
    <submittedName>
        <fullName evidence="7">Uncharacterized protein</fullName>
    </submittedName>
</protein>
<feature type="compositionally biased region" description="Polar residues" evidence="5">
    <location>
        <begin position="60"/>
        <end position="70"/>
    </location>
</feature>
<organism evidence="7 8">
    <name type="scientific">Pseudomicrostroma glucosiphilum</name>
    <dbReference type="NCBI Taxonomy" id="1684307"/>
    <lineage>
        <taxon>Eukaryota</taxon>
        <taxon>Fungi</taxon>
        <taxon>Dikarya</taxon>
        <taxon>Basidiomycota</taxon>
        <taxon>Ustilaginomycotina</taxon>
        <taxon>Exobasidiomycetes</taxon>
        <taxon>Microstromatales</taxon>
        <taxon>Microstromatales incertae sedis</taxon>
        <taxon>Pseudomicrostroma</taxon>
    </lineage>
</organism>
<proteinExistence type="predicted"/>
<keyword evidence="8" id="KW-1185">Reference proteome</keyword>
<dbReference type="GeneID" id="37014010"/>
<evidence type="ECO:0000313" key="8">
    <source>
        <dbReference type="Proteomes" id="UP000245942"/>
    </source>
</evidence>
<evidence type="ECO:0000313" key="7">
    <source>
        <dbReference type="EMBL" id="PWN21490.1"/>
    </source>
</evidence>
<sequence>MSSSAASFAPYQPPPDEHPGRTKVNLSAPPPISQAPARNSSDQQGEYYQDDDDDPRYATESYQSGTASYSQHHQQHQQQYHHQQRYQDDPSYSAGATAASPFQPAYEQQQRYRGGQGGVQPDHASWATSQGVSISTLCFAAWALPPFSSVAVLIMETTNDLARFHAYQSGLCGVIAIISLYILRHWFGWYTLSIICGMGALGASWVAGSNAHRAAPTLEKTPYLPRLGPLAEEWVGAE</sequence>
<evidence type="ECO:0000256" key="5">
    <source>
        <dbReference type="SAM" id="MobiDB-lite"/>
    </source>
</evidence>
<evidence type="ECO:0000256" key="2">
    <source>
        <dbReference type="ARBA" id="ARBA00022692"/>
    </source>
</evidence>
<feature type="transmembrane region" description="Helical" evidence="6">
    <location>
        <begin position="189"/>
        <end position="208"/>
    </location>
</feature>
<evidence type="ECO:0000256" key="6">
    <source>
        <dbReference type="SAM" id="Phobius"/>
    </source>
</evidence>
<dbReference type="PANTHER" id="PTHR36460:SF1">
    <property type="entry name" value="UPF0132 DOMAIN PROTEIN (AFU_ORTHOLOGUE AFUA_3G10255)"/>
    <property type="match status" value="1"/>
</dbReference>
<dbReference type="STRING" id="1684307.A0A316U8B7"/>
<gene>
    <name evidence="7" type="ORF">BCV69DRAFT_282212</name>
</gene>
<feature type="region of interest" description="Disordered" evidence="5">
    <location>
        <begin position="1"/>
        <end position="98"/>
    </location>
</feature>